<proteinExistence type="predicted"/>
<keyword evidence="2" id="KW-1185">Reference proteome</keyword>
<dbReference type="Proteomes" id="UP000887565">
    <property type="component" value="Unplaced"/>
</dbReference>
<feature type="compositionally biased region" description="Basic residues" evidence="1">
    <location>
        <begin position="59"/>
        <end position="73"/>
    </location>
</feature>
<evidence type="ECO:0000313" key="2">
    <source>
        <dbReference type="Proteomes" id="UP000887565"/>
    </source>
</evidence>
<evidence type="ECO:0000313" key="3">
    <source>
        <dbReference type="WBParaSite" id="nRc.2.0.1.t42043-RA"/>
    </source>
</evidence>
<accession>A0A915KTE9</accession>
<feature type="compositionally biased region" description="Basic and acidic residues" evidence="1">
    <location>
        <begin position="47"/>
        <end position="58"/>
    </location>
</feature>
<protein>
    <submittedName>
        <fullName evidence="3">Uncharacterized protein</fullName>
    </submittedName>
</protein>
<organism evidence="2 3">
    <name type="scientific">Romanomermis culicivorax</name>
    <name type="common">Nematode worm</name>
    <dbReference type="NCBI Taxonomy" id="13658"/>
    <lineage>
        <taxon>Eukaryota</taxon>
        <taxon>Metazoa</taxon>
        <taxon>Ecdysozoa</taxon>
        <taxon>Nematoda</taxon>
        <taxon>Enoplea</taxon>
        <taxon>Dorylaimia</taxon>
        <taxon>Mermithida</taxon>
        <taxon>Mermithoidea</taxon>
        <taxon>Mermithidae</taxon>
        <taxon>Romanomermis</taxon>
    </lineage>
</organism>
<sequence>MQTTRKFLRTGAYMSNARPPEPPGSYVFVPGSYVGSRGWLQKTNTSWRKEEGKKEKRDGKRKREKERKKKREERRREREIESANQSTNSKKNPPTKQPGKQQTTGY</sequence>
<feature type="region of interest" description="Disordered" evidence="1">
    <location>
        <begin position="1"/>
        <end position="106"/>
    </location>
</feature>
<reference evidence="3" key="1">
    <citation type="submission" date="2022-11" db="UniProtKB">
        <authorList>
            <consortium name="WormBaseParasite"/>
        </authorList>
    </citation>
    <scope>IDENTIFICATION</scope>
</reference>
<dbReference type="AlphaFoldDB" id="A0A915KTE9"/>
<name>A0A915KTE9_ROMCU</name>
<feature type="compositionally biased region" description="Polar residues" evidence="1">
    <location>
        <begin position="82"/>
        <end position="106"/>
    </location>
</feature>
<dbReference type="WBParaSite" id="nRc.2.0.1.t42043-RA">
    <property type="protein sequence ID" value="nRc.2.0.1.t42043-RA"/>
    <property type="gene ID" value="nRc.2.0.1.g42043"/>
</dbReference>
<evidence type="ECO:0000256" key="1">
    <source>
        <dbReference type="SAM" id="MobiDB-lite"/>
    </source>
</evidence>